<dbReference type="Pfam" id="PF22479">
    <property type="entry name" value="Pam3_gp18"/>
    <property type="match status" value="1"/>
</dbReference>
<dbReference type="InterPro" id="IPR054252">
    <property type="entry name" value="Pam3_gp18"/>
</dbReference>
<evidence type="ECO:0000259" key="1">
    <source>
        <dbReference type="Pfam" id="PF22479"/>
    </source>
</evidence>
<evidence type="ECO:0000313" key="3">
    <source>
        <dbReference type="Proteomes" id="UP000315888"/>
    </source>
</evidence>
<dbReference type="Proteomes" id="UP000315888">
    <property type="component" value="Unassembled WGS sequence"/>
</dbReference>
<proteinExistence type="predicted"/>
<name>A0A5P1BPH1_ACIBA</name>
<reference evidence="2 3" key="1">
    <citation type="submission" date="2019-06" db="EMBL/GenBank/DDBJ databases">
        <title>A Diverse Panel of Clinical Acinetobacter baumannii for Research Use.</title>
        <authorList>
            <person name="Mcgann P."/>
            <person name="Snesrud E."/>
            <person name="Galac M.R."/>
        </authorList>
    </citation>
    <scope>NUCLEOTIDE SEQUENCE [LARGE SCALE GENOMIC DNA]</scope>
    <source>
        <strain evidence="2 3">MRSN14237</strain>
    </source>
</reference>
<accession>A0A5P1BPH1</accession>
<gene>
    <name evidence="2" type="ORF">FJU42_15640</name>
</gene>
<sequence>MALYEIPLSTGNQKFSVQLNKISYKLQLIYRIDTWFLDIMDSSENEIISGLAMNSGIDLLEQHQYLIKGSMFVINNNKDELQGFYDLGSKIQLYWRDPE</sequence>
<feature type="domain" description="Cyanophage baseplate Pam3 plug gp18" evidence="1">
    <location>
        <begin position="4"/>
        <end position="97"/>
    </location>
</feature>
<dbReference type="RefSeq" id="WP_001240307.1">
    <property type="nucleotide sequence ID" value="NZ_BHFY01000067.1"/>
</dbReference>
<dbReference type="EMBL" id="VHGY01000045">
    <property type="protein sequence ID" value="TPU61479.1"/>
    <property type="molecule type" value="Genomic_DNA"/>
</dbReference>
<dbReference type="AlphaFoldDB" id="A0A5P1BPH1"/>
<evidence type="ECO:0000313" key="2">
    <source>
        <dbReference type="EMBL" id="TPU61479.1"/>
    </source>
</evidence>
<protein>
    <recommendedName>
        <fullName evidence="1">Cyanophage baseplate Pam3 plug gp18 domain-containing protein</fullName>
    </recommendedName>
</protein>
<comment type="caution">
    <text evidence="2">The sequence shown here is derived from an EMBL/GenBank/DDBJ whole genome shotgun (WGS) entry which is preliminary data.</text>
</comment>
<organism evidence="2 3">
    <name type="scientific">Acinetobacter baumannii</name>
    <dbReference type="NCBI Taxonomy" id="470"/>
    <lineage>
        <taxon>Bacteria</taxon>
        <taxon>Pseudomonadati</taxon>
        <taxon>Pseudomonadota</taxon>
        <taxon>Gammaproteobacteria</taxon>
        <taxon>Moraxellales</taxon>
        <taxon>Moraxellaceae</taxon>
        <taxon>Acinetobacter</taxon>
        <taxon>Acinetobacter calcoaceticus/baumannii complex</taxon>
    </lineage>
</organism>